<dbReference type="PANTHER" id="PTHR42709">
    <property type="entry name" value="ALKALINE PHOSPHATASE LIKE PROTEIN"/>
    <property type="match status" value="1"/>
</dbReference>
<evidence type="ECO:0000256" key="1">
    <source>
        <dbReference type="SAM" id="Phobius"/>
    </source>
</evidence>
<dbReference type="KEGG" id="tmk:QGN29_05120"/>
<dbReference type="EMBL" id="CP123872">
    <property type="protein sequence ID" value="WND03757.1"/>
    <property type="molecule type" value="Genomic_DNA"/>
</dbReference>
<feature type="transmembrane region" description="Helical" evidence="1">
    <location>
        <begin position="53"/>
        <end position="78"/>
    </location>
</feature>
<name>A0AA52HAM4_9PROT</name>
<proteinExistence type="predicted"/>
<feature type="transmembrane region" description="Helical" evidence="1">
    <location>
        <begin position="171"/>
        <end position="189"/>
    </location>
</feature>
<evidence type="ECO:0000259" key="2">
    <source>
        <dbReference type="Pfam" id="PF09335"/>
    </source>
</evidence>
<evidence type="ECO:0000313" key="3">
    <source>
        <dbReference type="EMBL" id="WND03757.1"/>
    </source>
</evidence>
<keyword evidence="1" id="KW-0812">Transmembrane</keyword>
<gene>
    <name evidence="3" type="ORF">QGN29_05120</name>
</gene>
<dbReference type="GO" id="GO:0005886">
    <property type="term" value="C:plasma membrane"/>
    <property type="evidence" value="ECO:0007669"/>
    <property type="project" value="TreeGrafter"/>
</dbReference>
<organism evidence="3 4">
    <name type="scientific">Temperatibacter marinus</name>
    <dbReference type="NCBI Taxonomy" id="1456591"/>
    <lineage>
        <taxon>Bacteria</taxon>
        <taxon>Pseudomonadati</taxon>
        <taxon>Pseudomonadota</taxon>
        <taxon>Alphaproteobacteria</taxon>
        <taxon>Kordiimonadales</taxon>
        <taxon>Temperatibacteraceae</taxon>
        <taxon>Temperatibacter</taxon>
    </lineage>
</organism>
<dbReference type="Pfam" id="PF09335">
    <property type="entry name" value="VTT_dom"/>
    <property type="match status" value="1"/>
</dbReference>
<reference evidence="3" key="1">
    <citation type="submission" date="2023-04" db="EMBL/GenBank/DDBJ databases">
        <title>Complete genome sequence of Temperatibacter marinus.</title>
        <authorList>
            <person name="Rong J.-C."/>
            <person name="Yi M.-L."/>
            <person name="Zhao Q."/>
        </authorList>
    </citation>
    <scope>NUCLEOTIDE SEQUENCE</scope>
    <source>
        <strain evidence="3">NBRC 110045</strain>
    </source>
</reference>
<sequence>MIRKLYDFFLEKAASKYAERWLAAVSFADSIFLPIPPDIMLMPMIIADRSKTWRLAAIVTITSIIGAIIGYILGAYFYEAVAQPLIEAYHYEEEFKRFSTLFEEYGILIVLAGGLTPIPFKVVAISCGVIGMNPLIFLLSLIPARLPRFYIEAILLWYFGEPIREFVEKRLVLMFTLFVVVLVGGIIGIKYI</sequence>
<dbReference type="Proteomes" id="UP001268683">
    <property type="component" value="Chromosome"/>
</dbReference>
<keyword evidence="1" id="KW-0472">Membrane</keyword>
<evidence type="ECO:0000313" key="4">
    <source>
        <dbReference type="Proteomes" id="UP001268683"/>
    </source>
</evidence>
<protein>
    <submittedName>
        <fullName evidence="3">YqaA family protein</fullName>
    </submittedName>
</protein>
<dbReference type="PANTHER" id="PTHR42709:SF11">
    <property type="entry name" value="DEDA FAMILY PROTEIN"/>
    <property type="match status" value="1"/>
</dbReference>
<dbReference type="InterPro" id="IPR051311">
    <property type="entry name" value="DedA_domain"/>
</dbReference>
<feature type="domain" description="VTT" evidence="2">
    <location>
        <begin position="36"/>
        <end position="155"/>
    </location>
</feature>
<feature type="transmembrane region" description="Helical" evidence="1">
    <location>
        <begin position="20"/>
        <end position="41"/>
    </location>
</feature>
<dbReference type="RefSeq" id="WP_310799611.1">
    <property type="nucleotide sequence ID" value="NZ_CP123872.1"/>
</dbReference>
<dbReference type="AlphaFoldDB" id="A0AA52HAM4"/>
<feature type="transmembrane region" description="Helical" evidence="1">
    <location>
        <begin position="105"/>
        <end position="123"/>
    </location>
</feature>
<accession>A0AA52HAM4</accession>
<keyword evidence="1" id="KW-1133">Transmembrane helix</keyword>
<keyword evidence="4" id="KW-1185">Reference proteome</keyword>
<dbReference type="InterPro" id="IPR032816">
    <property type="entry name" value="VTT_dom"/>
</dbReference>